<name>A0A5B9WH36_9BACT</name>
<dbReference type="Proteomes" id="UP000324233">
    <property type="component" value="Chromosome"/>
</dbReference>
<keyword evidence="3" id="KW-1185">Reference proteome</keyword>
<dbReference type="RefSeq" id="WP_148598495.1">
    <property type="nucleotide sequence ID" value="NZ_CP042997.1"/>
</dbReference>
<reference evidence="2 3" key="1">
    <citation type="submission" date="2019-08" db="EMBL/GenBank/DDBJ databases">
        <title>Deep-cultivation of Planctomycetes and their phenomic and genomic characterization uncovers novel biology.</title>
        <authorList>
            <person name="Wiegand S."/>
            <person name="Jogler M."/>
            <person name="Boedeker C."/>
            <person name="Pinto D."/>
            <person name="Vollmers J."/>
            <person name="Rivas-Marin E."/>
            <person name="Kohn T."/>
            <person name="Peeters S.H."/>
            <person name="Heuer A."/>
            <person name="Rast P."/>
            <person name="Oberbeckmann S."/>
            <person name="Bunk B."/>
            <person name="Jeske O."/>
            <person name="Meyerdierks A."/>
            <person name="Storesund J.E."/>
            <person name="Kallscheuer N."/>
            <person name="Luecker S."/>
            <person name="Lage O.M."/>
            <person name="Pohl T."/>
            <person name="Merkel B.J."/>
            <person name="Hornburger P."/>
            <person name="Mueller R.-W."/>
            <person name="Bruemmer F."/>
            <person name="Labrenz M."/>
            <person name="Spormann A.M."/>
            <person name="Op den Camp H."/>
            <person name="Overmann J."/>
            <person name="Amann R."/>
            <person name="Jetten M.S.M."/>
            <person name="Mascher T."/>
            <person name="Medema M.H."/>
            <person name="Devos D.P."/>
            <person name="Kaster A.-K."/>
            <person name="Ovreas L."/>
            <person name="Rohde M."/>
            <person name="Galperin M.Y."/>
            <person name="Jogler C."/>
        </authorList>
    </citation>
    <scope>NUCLEOTIDE SEQUENCE [LARGE SCALE GENOMIC DNA]</scope>
    <source>
        <strain evidence="2 3">OJF2</strain>
    </source>
</reference>
<gene>
    <name evidence="2" type="ORF">OJF2_77620</name>
</gene>
<sequence>MLGAIAGDVIGSVYEADPIKSTSFPLFHDPCRFTDDTVLTVALAESILDGTPYVSLLKSYYRRYPKAGYGGTFHRWALSPGSEPYGSFGNGSAMRVSPVGFAYDSLDEVLTKARESAEVTHDHPEGIKGAQAVAAAIFLARTGSTKDAIRDYVAAAFGYDLDRTIEDIRPRYCFDVTCQGSVPEAILAFLESNSYEHAVRLAISLGGDADTQACIAGGIAQAFYRGVPPEIAARVFEILDEPLAAVTRRFQERYEAAR</sequence>
<keyword evidence="1" id="KW-0479">Metal-binding</keyword>
<keyword evidence="1" id="KW-0460">Magnesium</keyword>
<dbReference type="InterPro" id="IPR036705">
    <property type="entry name" value="Ribosyl_crysJ1_sf"/>
</dbReference>
<dbReference type="SUPFAM" id="SSF101478">
    <property type="entry name" value="ADP-ribosylglycohydrolase"/>
    <property type="match status" value="1"/>
</dbReference>
<keyword evidence="2" id="KW-0378">Hydrolase</keyword>
<dbReference type="PANTHER" id="PTHR16222:SF12">
    <property type="entry name" value="ADP-RIBOSYLGLYCOHYDROLASE-RELATED"/>
    <property type="match status" value="1"/>
</dbReference>
<dbReference type="Gene3D" id="1.10.4080.10">
    <property type="entry name" value="ADP-ribosylation/Crystallin J1"/>
    <property type="match status" value="1"/>
</dbReference>
<dbReference type="OrthoDB" id="9798107at2"/>
<dbReference type="EMBL" id="CP042997">
    <property type="protein sequence ID" value="QEH39150.1"/>
    <property type="molecule type" value="Genomic_DNA"/>
</dbReference>
<feature type="binding site" evidence="1">
    <location>
        <position position="34"/>
    </location>
    <ligand>
        <name>Mg(2+)</name>
        <dbReference type="ChEBI" id="CHEBI:18420"/>
        <label>1</label>
    </ligand>
</feature>
<evidence type="ECO:0000313" key="3">
    <source>
        <dbReference type="Proteomes" id="UP000324233"/>
    </source>
</evidence>
<comment type="cofactor">
    <cofactor evidence="1">
        <name>Mg(2+)</name>
        <dbReference type="ChEBI" id="CHEBI:18420"/>
    </cofactor>
    <text evidence="1">Binds 2 magnesium ions per subunit.</text>
</comment>
<evidence type="ECO:0000313" key="2">
    <source>
        <dbReference type="EMBL" id="QEH39150.1"/>
    </source>
</evidence>
<feature type="binding site" evidence="1">
    <location>
        <position position="208"/>
    </location>
    <ligand>
        <name>Mg(2+)</name>
        <dbReference type="ChEBI" id="CHEBI:18420"/>
        <label>1</label>
    </ligand>
</feature>
<organism evidence="2 3">
    <name type="scientific">Aquisphaera giovannonii</name>
    <dbReference type="NCBI Taxonomy" id="406548"/>
    <lineage>
        <taxon>Bacteria</taxon>
        <taxon>Pseudomonadati</taxon>
        <taxon>Planctomycetota</taxon>
        <taxon>Planctomycetia</taxon>
        <taxon>Isosphaerales</taxon>
        <taxon>Isosphaeraceae</taxon>
        <taxon>Aquisphaera</taxon>
    </lineage>
</organism>
<feature type="binding site" evidence="1">
    <location>
        <position position="210"/>
    </location>
    <ligand>
        <name>Mg(2+)</name>
        <dbReference type="ChEBI" id="CHEBI:18420"/>
        <label>1</label>
    </ligand>
</feature>
<dbReference type="InterPro" id="IPR050792">
    <property type="entry name" value="ADP-ribosylglycohydrolase"/>
</dbReference>
<evidence type="ECO:0000256" key="1">
    <source>
        <dbReference type="PIRSR" id="PIRSR605502-1"/>
    </source>
</evidence>
<proteinExistence type="predicted"/>
<dbReference type="GO" id="GO:0046872">
    <property type="term" value="F:metal ion binding"/>
    <property type="evidence" value="ECO:0007669"/>
    <property type="project" value="UniProtKB-KW"/>
</dbReference>
<protein>
    <submittedName>
        <fullName evidence="2">ADP-ribosylglycohydrolase</fullName>
    </submittedName>
</protein>
<dbReference type="GO" id="GO:0016787">
    <property type="term" value="F:hydrolase activity"/>
    <property type="evidence" value="ECO:0007669"/>
    <property type="project" value="UniProtKB-KW"/>
</dbReference>
<feature type="binding site" evidence="1">
    <location>
        <position position="35"/>
    </location>
    <ligand>
        <name>Mg(2+)</name>
        <dbReference type="ChEBI" id="CHEBI:18420"/>
        <label>1</label>
    </ligand>
</feature>
<feature type="binding site" evidence="1">
    <location>
        <position position="36"/>
    </location>
    <ligand>
        <name>Mg(2+)</name>
        <dbReference type="ChEBI" id="CHEBI:18420"/>
        <label>1</label>
    </ligand>
</feature>
<dbReference type="Pfam" id="PF03747">
    <property type="entry name" value="ADP_ribosyl_GH"/>
    <property type="match status" value="1"/>
</dbReference>
<dbReference type="AlphaFoldDB" id="A0A5B9WH36"/>
<dbReference type="InterPro" id="IPR005502">
    <property type="entry name" value="Ribosyl_crysJ1"/>
</dbReference>
<accession>A0A5B9WH36</accession>
<dbReference type="KEGG" id="agv:OJF2_77620"/>
<dbReference type="PANTHER" id="PTHR16222">
    <property type="entry name" value="ADP-RIBOSYLGLYCOHYDROLASE"/>
    <property type="match status" value="1"/>
</dbReference>
<feature type="binding site" evidence="1">
    <location>
        <position position="211"/>
    </location>
    <ligand>
        <name>Mg(2+)</name>
        <dbReference type="ChEBI" id="CHEBI:18420"/>
        <label>1</label>
    </ligand>
</feature>